<organism evidence="1">
    <name type="scientific">Anguilla anguilla</name>
    <name type="common">European freshwater eel</name>
    <name type="synonym">Muraena anguilla</name>
    <dbReference type="NCBI Taxonomy" id="7936"/>
    <lineage>
        <taxon>Eukaryota</taxon>
        <taxon>Metazoa</taxon>
        <taxon>Chordata</taxon>
        <taxon>Craniata</taxon>
        <taxon>Vertebrata</taxon>
        <taxon>Euteleostomi</taxon>
        <taxon>Actinopterygii</taxon>
        <taxon>Neopterygii</taxon>
        <taxon>Teleostei</taxon>
        <taxon>Anguilliformes</taxon>
        <taxon>Anguillidae</taxon>
        <taxon>Anguilla</taxon>
    </lineage>
</organism>
<accession>A0A0E9SNK0</accession>
<proteinExistence type="predicted"/>
<reference evidence="1" key="2">
    <citation type="journal article" date="2015" name="Fish Shellfish Immunol.">
        <title>Early steps in the European eel (Anguilla anguilla)-Vibrio vulnificus interaction in the gills: Role of the RtxA13 toxin.</title>
        <authorList>
            <person name="Callol A."/>
            <person name="Pajuelo D."/>
            <person name="Ebbesson L."/>
            <person name="Teles M."/>
            <person name="MacKenzie S."/>
            <person name="Amaro C."/>
        </authorList>
    </citation>
    <scope>NUCLEOTIDE SEQUENCE</scope>
</reference>
<sequence length="42" mass="4383">MSPASGANMISLSPAIALLQMSVTQTPTRYYFLLGPGVSLVV</sequence>
<protein>
    <submittedName>
        <fullName evidence="1">Uncharacterized protein</fullName>
    </submittedName>
</protein>
<name>A0A0E9SNK0_ANGAN</name>
<dbReference type="EMBL" id="GBXM01066469">
    <property type="protein sequence ID" value="JAH42108.1"/>
    <property type="molecule type" value="Transcribed_RNA"/>
</dbReference>
<dbReference type="AlphaFoldDB" id="A0A0E9SNK0"/>
<reference evidence="1" key="1">
    <citation type="submission" date="2014-11" db="EMBL/GenBank/DDBJ databases">
        <authorList>
            <person name="Amaro Gonzalez C."/>
        </authorList>
    </citation>
    <scope>NUCLEOTIDE SEQUENCE</scope>
</reference>
<evidence type="ECO:0000313" key="1">
    <source>
        <dbReference type="EMBL" id="JAH42108.1"/>
    </source>
</evidence>